<dbReference type="GO" id="GO:0008199">
    <property type="term" value="F:ferric iron binding"/>
    <property type="evidence" value="ECO:0007669"/>
    <property type="project" value="InterPro"/>
</dbReference>
<keyword evidence="11" id="KW-1015">Disulfide bond</keyword>
<evidence type="ECO:0000256" key="5">
    <source>
        <dbReference type="ARBA" id="ARBA00022525"/>
    </source>
</evidence>
<dbReference type="GO" id="GO:0004322">
    <property type="term" value="F:ferroxidase activity"/>
    <property type="evidence" value="ECO:0007669"/>
    <property type="project" value="UniProtKB-EC"/>
</dbReference>
<dbReference type="FunFam" id="1.20.1260.10:FF:000017">
    <property type="entry name" value="Ferritin"/>
    <property type="match status" value="1"/>
</dbReference>
<dbReference type="KEGG" id="btab:109030387"/>
<comment type="similarity">
    <text evidence="3 15">Belongs to the ferritin family.</text>
</comment>
<feature type="binding site" evidence="14">
    <location>
        <position position="55"/>
    </location>
    <ligand>
        <name>Fe cation</name>
        <dbReference type="ChEBI" id="CHEBI:24875"/>
        <label>1</label>
    </ligand>
</feature>
<feature type="binding site" evidence="14">
    <location>
        <position position="139"/>
    </location>
    <ligand>
        <name>Fe cation</name>
        <dbReference type="ChEBI" id="CHEBI:24875"/>
        <label>1</label>
    </ligand>
</feature>
<feature type="domain" description="Ferritin-like diiron" evidence="17">
    <location>
        <begin position="38"/>
        <end position="199"/>
    </location>
</feature>
<evidence type="ECO:0000256" key="2">
    <source>
        <dbReference type="ARBA" id="ARBA00004613"/>
    </source>
</evidence>
<dbReference type="GO" id="GO:0008198">
    <property type="term" value="F:ferrous iron binding"/>
    <property type="evidence" value="ECO:0007669"/>
    <property type="project" value="TreeGrafter"/>
</dbReference>
<dbReference type="GO" id="GO:0005576">
    <property type="term" value="C:extracellular region"/>
    <property type="evidence" value="ECO:0007669"/>
    <property type="project" value="UniProtKB-SubCell"/>
</dbReference>
<feature type="signal peptide" evidence="16">
    <location>
        <begin position="1"/>
        <end position="20"/>
    </location>
</feature>
<sequence>MNYVLITFLLAAFAASESLADTKLQCKLPKVNIPQDWITMVDPCVQKMKDQVQQELTASMTYLAMGAHFSRDTVNRPGFAKYFFESAKEEREHAIKFLEYLLMRGGLTEDLSSLIKSPEPNADTWPDAITALRDALKLEAHVTRKIRDIIKVCEEPPTKEGEPFNDYHLVDYLSGDFLTEQYEGQRDLAGKISTLGKMMAQNGQLGEFMFDKNLLE</sequence>
<dbReference type="Pfam" id="PF00210">
    <property type="entry name" value="Ferritin"/>
    <property type="match status" value="1"/>
</dbReference>
<feature type="binding site" evidence="14">
    <location>
        <position position="93"/>
    </location>
    <ligand>
        <name>Fe cation</name>
        <dbReference type="ChEBI" id="CHEBI:24875"/>
        <label>1</label>
    </ligand>
</feature>
<dbReference type="PROSITE" id="PS50905">
    <property type="entry name" value="FERRITIN_LIKE"/>
    <property type="match status" value="1"/>
</dbReference>
<dbReference type="SUPFAM" id="SSF47240">
    <property type="entry name" value="Ferritin-like"/>
    <property type="match status" value="1"/>
</dbReference>
<keyword evidence="6 14" id="KW-0479">Metal-binding</keyword>
<dbReference type="GeneID" id="109030387"/>
<keyword evidence="7 16" id="KW-0732">Signal</keyword>
<evidence type="ECO:0000256" key="11">
    <source>
        <dbReference type="ARBA" id="ARBA00023157"/>
    </source>
</evidence>
<comment type="function">
    <text evidence="15">Stores iron in a soluble, non-toxic, readily available form. Important for iron homeostasis. Iron is taken up in the ferrous form and deposited as ferric hydroxides after oxidation.</text>
</comment>
<comment type="subunit">
    <text evidence="13">Oligomer of 12 light (L) chains and 12 heavy (H) chains; L and H chains are disulfide-linked. The functional molecule forms a roughly spherical shell with a diameter of 12 nm and contains a central cavity into which the insoluble ferric iron core is deposited.</text>
</comment>
<evidence type="ECO:0000259" key="17">
    <source>
        <dbReference type="PROSITE" id="PS50905"/>
    </source>
</evidence>
<keyword evidence="5" id="KW-0964">Secreted</keyword>
<evidence type="ECO:0000313" key="18">
    <source>
        <dbReference type="EMBL" id="AWU66528.1"/>
    </source>
</evidence>
<evidence type="ECO:0000256" key="8">
    <source>
        <dbReference type="ARBA" id="ARBA00023002"/>
    </source>
</evidence>
<dbReference type="InterPro" id="IPR001519">
    <property type="entry name" value="Ferritin"/>
</dbReference>
<feature type="binding site" evidence="14">
    <location>
        <position position="181"/>
    </location>
    <ligand>
        <name>Fe cation</name>
        <dbReference type="ChEBI" id="CHEBI:24875"/>
        <label>1</label>
    </ligand>
</feature>
<gene>
    <name evidence="18" type="primary">Fer2</name>
</gene>
<evidence type="ECO:0000256" key="6">
    <source>
        <dbReference type="ARBA" id="ARBA00022723"/>
    </source>
</evidence>
<keyword evidence="8 15" id="KW-0560">Oxidoreductase</keyword>
<evidence type="ECO:0000256" key="7">
    <source>
        <dbReference type="ARBA" id="ARBA00022729"/>
    </source>
</evidence>
<evidence type="ECO:0000256" key="15">
    <source>
        <dbReference type="RuleBase" id="RU361145"/>
    </source>
</evidence>
<evidence type="ECO:0000256" key="3">
    <source>
        <dbReference type="ARBA" id="ARBA00007513"/>
    </source>
</evidence>
<comment type="subcellular location">
    <subcellularLocation>
        <location evidence="1">Golgi apparatus</location>
    </subcellularLocation>
    <subcellularLocation>
        <location evidence="2">Secreted</location>
    </subcellularLocation>
</comment>
<evidence type="ECO:0000256" key="12">
    <source>
        <dbReference type="ARBA" id="ARBA00047990"/>
    </source>
</evidence>
<accession>A0A2U9QWK6</accession>
<dbReference type="Gene3D" id="1.20.1260.10">
    <property type="match status" value="1"/>
</dbReference>
<dbReference type="InterPro" id="IPR008331">
    <property type="entry name" value="Ferritin_DPS_dom"/>
</dbReference>
<keyword evidence="4 15" id="KW-0409">Iron storage</keyword>
<feature type="binding site" evidence="14">
    <location>
        <position position="90"/>
    </location>
    <ligand>
        <name>Fe cation</name>
        <dbReference type="ChEBI" id="CHEBI:24875"/>
        <label>1</label>
    </ligand>
</feature>
<keyword evidence="9 14" id="KW-0408">Iron</keyword>
<dbReference type="EMBL" id="MH324410">
    <property type="protein sequence ID" value="AWU66528.1"/>
    <property type="molecule type" value="mRNA"/>
</dbReference>
<comment type="catalytic activity">
    <reaction evidence="12 15">
        <text>4 Fe(2+) + O2 + 4 H(+) = 4 Fe(3+) + 2 H2O</text>
        <dbReference type="Rhea" id="RHEA:11148"/>
        <dbReference type="ChEBI" id="CHEBI:15377"/>
        <dbReference type="ChEBI" id="CHEBI:15378"/>
        <dbReference type="ChEBI" id="CHEBI:15379"/>
        <dbReference type="ChEBI" id="CHEBI:29033"/>
        <dbReference type="ChEBI" id="CHEBI:29034"/>
        <dbReference type="EC" id="1.16.3.1"/>
    </reaction>
</comment>
<name>A0A2U9QWK6_BEMTA</name>
<dbReference type="CDD" id="cd01056">
    <property type="entry name" value="Euk_Ferritin"/>
    <property type="match status" value="1"/>
</dbReference>
<evidence type="ECO:0000256" key="9">
    <source>
        <dbReference type="ARBA" id="ARBA00023004"/>
    </source>
</evidence>
<dbReference type="GO" id="GO:0006826">
    <property type="term" value="P:iron ion transport"/>
    <property type="evidence" value="ECO:0007669"/>
    <property type="project" value="InterPro"/>
</dbReference>
<dbReference type="EC" id="1.16.3.1" evidence="15"/>
<evidence type="ECO:0000256" key="13">
    <source>
        <dbReference type="ARBA" id="ARBA00063343"/>
    </source>
</evidence>
<dbReference type="InterPro" id="IPR009040">
    <property type="entry name" value="Ferritin-like_diiron"/>
</dbReference>
<evidence type="ECO:0000256" key="4">
    <source>
        <dbReference type="ARBA" id="ARBA00022434"/>
    </source>
</evidence>
<dbReference type="InterPro" id="IPR012347">
    <property type="entry name" value="Ferritin-like"/>
</dbReference>
<organism evidence="18">
    <name type="scientific">Bemisia tabaci</name>
    <name type="common">Sweetpotato whitefly</name>
    <name type="synonym">Aleurodes tabaci</name>
    <dbReference type="NCBI Taxonomy" id="7038"/>
    <lineage>
        <taxon>Eukaryota</taxon>
        <taxon>Metazoa</taxon>
        <taxon>Ecdysozoa</taxon>
        <taxon>Arthropoda</taxon>
        <taxon>Hexapoda</taxon>
        <taxon>Insecta</taxon>
        <taxon>Pterygota</taxon>
        <taxon>Neoptera</taxon>
        <taxon>Paraneoptera</taxon>
        <taxon>Hemiptera</taxon>
        <taxon>Sternorrhyncha</taxon>
        <taxon>Aleyrodoidea</taxon>
        <taxon>Aleyrodidae</taxon>
        <taxon>Aleyrodinae</taxon>
        <taxon>Bemisia</taxon>
    </lineage>
</organism>
<evidence type="ECO:0000256" key="10">
    <source>
        <dbReference type="ARBA" id="ARBA00023034"/>
    </source>
</evidence>
<evidence type="ECO:0000256" key="16">
    <source>
        <dbReference type="SAM" id="SignalP"/>
    </source>
</evidence>
<dbReference type="GO" id="GO:0005794">
    <property type="term" value="C:Golgi apparatus"/>
    <property type="evidence" value="ECO:0007669"/>
    <property type="project" value="UniProtKB-SubCell"/>
</dbReference>
<evidence type="ECO:0000256" key="14">
    <source>
        <dbReference type="PIRSR" id="PIRSR601519-1"/>
    </source>
</evidence>
<dbReference type="GO" id="GO:0006879">
    <property type="term" value="P:intracellular iron ion homeostasis"/>
    <property type="evidence" value="ECO:0007669"/>
    <property type="project" value="UniProtKB-KW"/>
</dbReference>
<dbReference type="InterPro" id="IPR009078">
    <property type="entry name" value="Ferritin-like_SF"/>
</dbReference>
<dbReference type="PANTHER" id="PTHR11431">
    <property type="entry name" value="FERRITIN"/>
    <property type="match status" value="1"/>
</dbReference>
<proteinExistence type="evidence at transcript level"/>
<dbReference type="PANTHER" id="PTHR11431:SF43">
    <property type="entry name" value="FERRITIN"/>
    <property type="match status" value="1"/>
</dbReference>
<reference evidence="18" key="1">
    <citation type="submission" date="2018-05" db="EMBL/GenBank/DDBJ databases">
        <title>A salivary ferritin of whitefly Bemisia tabaci enhances host adaptation by modulating oxidative response in tomato.</title>
        <authorList>
            <person name="Su Q."/>
            <person name="Peng Z."/>
            <person name="Zhang Y."/>
        </authorList>
    </citation>
    <scope>NUCLEOTIDE SEQUENCE</scope>
    <source>
        <strain evidence="18">MED</strain>
    </source>
</reference>
<evidence type="ECO:0000256" key="1">
    <source>
        <dbReference type="ARBA" id="ARBA00004555"/>
    </source>
</evidence>
<dbReference type="AlphaFoldDB" id="A0A2U9QWK6"/>
<protein>
    <recommendedName>
        <fullName evidence="15">Ferritin</fullName>
        <ecNumber evidence="15">1.16.3.1</ecNumber>
    </recommendedName>
</protein>
<feature type="chain" id="PRO_5015897528" description="Ferritin" evidence="16">
    <location>
        <begin position="21"/>
        <end position="216"/>
    </location>
</feature>
<keyword evidence="10" id="KW-0333">Golgi apparatus</keyword>